<dbReference type="GO" id="GO:0008942">
    <property type="term" value="F:nitrite reductase [NAD(P)H] activity"/>
    <property type="evidence" value="ECO:0007669"/>
    <property type="project" value="InterPro"/>
</dbReference>
<dbReference type="PROSITE" id="PS51296">
    <property type="entry name" value="RIESKE"/>
    <property type="match status" value="1"/>
</dbReference>
<evidence type="ECO:0000313" key="8">
    <source>
        <dbReference type="EMBL" id="RAK51904.1"/>
    </source>
</evidence>
<keyword evidence="3" id="KW-0560">Oxidoreductase</keyword>
<evidence type="ECO:0000256" key="1">
    <source>
        <dbReference type="ARBA" id="ARBA00022714"/>
    </source>
</evidence>
<dbReference type="PANTHER" id="PTHR21496">
    <property type="entry name" value="FERREDOXIN-RELATED"/>
    <property type="match status" value="1"/>
</dbReference>
<sequence>MNAHVKEETIWIDVGAVTDVPLRGARRVPTPRGAVAVFRTGDGRVFALKDACPHKGGPLSQGIVHGHAVACPLHNWSIDLATGEPLGADRGKGCSPTVPLRIEDGRILLGQV</sequence>
<protein>
    <submittedName>
        <fullName evidence="8">Nitrite reductase (NAD(P)H) small subunit</fullName>
    </submittedName>
</protein>
<dbReference type="GO" id="GO:0046872">
    <property type="term" value="F:metal ion binding"/>
    <property type="evidence" value="ECO:0007669"/>
    <property type="project" value="UniProtKB-KW"/>
</dbReference>
<keyword evidence="9" id="KW-1185">Reference proteome</keyword>
<evidence type="ECO:0000313" key="9">
    <source>
        <dbReference type="Proteomes" id="UP000249254"/>
    </source>
</evidence>
<evidence type="ECO:0000256" key="3">
    <source>
        <dbReference type="ARBA" id="ARBA00023002"/>
    </source>
</evidence>
<dbReference type="RefSeq" id="WP_111530466.1">
    <property type="nucleotide sequence ID" value="NZ_JBHRSG010000003.1"/>
</dbReference>
<keyword evidence="5" id="KW-0411">Iron-sulfur</keyword>
<dbReference type="AlphaFoldDB" id="A0A328AET8"/>
<dbReference type="OrthoDB" id="9794175at2"/>
<feature type="domain" description="Rieske" evidence="7">
    <location>
        <begin position="12"/>
        <end position="109"/>
    </location>
</feature>
<name>A0A328AET8_9CAUL</name>
<evidence type="ECO:0000256" key="2">
    <source>
        <dbReference type="ARBA" id="ARBA00022723"/>
    </source>
</evidence>
<keyword evidence="2" id="KW-0479">Metal-binding</keyword>
<evidence type="ECO:0000256" key="6">
    <source>
        <dbReference type="ARBA" id="ARBA00023063"/>
    </source>
</evidence>
<proteinExistence type="predicted"/>
<evidence type="ECO:0000256" key="4">
    <source>
        <dbReference type="ARBA" id="ARBA00023004"/>
    </source>
</evidence>
<dbReference type="GO" id="GO:0042128">
    <property type="term" value="P:nitrate assimilation"/>
    <property type="evidence" value="ECO:0007669"/>
    <property type="project" value="UniProtKB-KW"/>
</dbReference>
<dbReference type="Gene3D" id="2.102.10.10">
    <property type="entry name" value="Rieske [2Fe-2S] iron-sulphur domain"/>
    <property type="match status" value="1"/>
</dbReference>
<dbReference type="CDD" id="cd03530">
    <property type="entry name" value="Rieske_NirD_small_Bacillus"/>
    <property type="match status" value="1"/>
</dbReference>
<evidence type="ECO:0000259" key="7">
    <source>
        <dbReference type="PROSITE" id="PS51296"/>
    </source>
</evidence>
<keyword evidence="4" id="KW-0408">Iron</keyword>
<dbReference type="InterPro" id="IPR012748">
    <property type="entry name" value="Rieske-like_NirD"/>
</dbReference>
<dbReference type="InterPro" id="IPR036922">
    <property type="entry name" value="Rieske_2Fe-2S_sf"/>
</dbReference>
<keyword evidence="1" id="KW-0001">2Fe-2S</keyword>
<organism evidence="8 9">
    <name type="scientific">Phenylobacterium soli</name>
    <dbReference type="NCBI Taxonomy" id="2170551"/>
    <lineage>
        <taxon>Bacteria</taxon>
        <taxon>Pseudomonadati</taxon>
        <taxon>Pseudomonadota</taxon>
        <taxon>Alphaproteobacteria</taxon>
        <taxon>Caulobacterales</taxon>
        <taxon>Caulobacteraceae</taxon>
        <taxon>Phenylobacterium</taxon>
    </lineage>
</organism>
<dbReference type="InterPro" id="IPR017941">
    <property type="entry name" value="Rieske_2Fe-2S"/>
</dbReference>
<evidence type="ECO:0000256" key="5">
    <source>
        <dbReference type="ARBA" id="ARBA00023014"/>
    </source>
</evidence>
<dbReference type="PANTHER" id="PTHR21496:SF23">
    <property type="entry name" value="3-PHENYLPROPIONATE_CINNAMIC ACID DIOXYGENASE FERREDOXIN SUBUNIT"/>
    <property type="match status" value="1"/>
</dbReference>
<gene>
    <name evidence="8" type="primary">nirD</name>
    <name evidence="8" type="ORF">DJ017_19005</name>
</gene>
<dbReference type="Pfam" id="PF00355">
    <property type="entry name" value="Rieske"/>
    <property type="match status" value="1"/>
</dbReference>
<dbReference type="EMBL" id="QFYQ01000002">
    <property type="protein sequence ID" value="RAK51904.1"/>
    <property type="molecule type" value="Genomic_DNA"/>
</dbReference>
<reference evidence="9" key="1">
    <citation type="submission" date="2018-05" db="EMBL/GenBank/DDBJ databases">
        <authorList>
            <person name="Li X."/>
        </authorList>
    </citation>
    <scope>NUCLEOTIDE SEQUENCE [LARGE SCALE GENOMIC DNA]</scope>
    <source>
        <strain evidence="9">LX32</strain>
    </source>
</reference>
<dbReference type="SUPFAM" id="SSF50022">
    <property type="entry name" value="ISP domain"/>
    <property type="match status" value="1"/>
</dbReference>
<comment type="caution">
    <text evidence="8">The sequence shown here is derived from an EMBL/GenBank/DDBJ whole genome shotgun (WGS) entry which is preliminary data.</text>
</comment>
<dbReference type="NCBIfam" id="TIGR02378">
    <property type="entry name" value="nirD_assim_sml"/>
    <property type="match status" value="1"/>
</dbReference>
<keyword evidence="6" id="KW-0534">Nitrate assimilation</keyword>
<accession>A0A328AET8</accession>
<dbReference type="GO" id="GO:0051537">
    <property type="term" value="F:2 iron, 2 sulfur cluster binding"/>
    <property type="evidence" value="ECO:0007669"/>
    <property type="project" value="UniProtKB-KW"/>
</dbReference>
<dbReference type="Proteomes" id="UP000249254">
    <property type="component" value="Unassembled WGS sequence"/>
</dbReference>